<evidence type="ECO:0000313" key="1">
    <source>
        <dbReference type="EMBL" id="KRG09723.1"/>
    </source>
</evidence>
<dbReference type="EMBL" id="LDJR01000037">
    <property type="protein sequence ID" value="OAK72487.1"/>
    <property type="molecule type" value="Genomic_DNA"/>
</dbReference>
<reference evidence="2 4" key="1">
    <citation type="submission" date="2015-05" db="EMBL/GenBank/DDBJ databases">
        <title>Comparison of genome.</title>
        <authorList>
            <person name="Zheng Z."/>
            <person name="Sun M."/>
        </authorList>
    </citation>
    <scope>NUCLEOTIDE SEQUENCE [LARGE SCALE GENOMIC DNA]</scope>
    <source>
        <strain evidence="2 4">G25-74</strain>
    </source>
</reference>
<dbReference type="EMBL" id="LGPB01000137">
    <property type="protein sequence ID" value="KRG09723.1"/>
    <property type="molecule type" value="Genomic_DNA"/>
</dbReference>
<dbReference type="PATRIC" id="fig|217031.4.peg.7169"/>
<gene>
    <name evidence="2" type="ORF">ABB05_07795</name>
    <name evidence="1" type="ORF">ACA29_21105</name>
</gene>
<evidence type="ECO:0000313" key="4">
    <source>
        <dbReference type="Proteomes" id="UP000077881"/>
    </source>
</evidence>
<name>A0A0Q9XN69_9BACI</name>
<proteinExistence type="predicted"/>
<accession>A0A0Q9XN69</accession>
<sequence length="91" mass="10681">MSQNHDKKGHHNDVETVFYPTKNVVNTTTNRKTIRRVHPTHVKNINKNITRVENYYPVTESEKDINIVENYNCGNDLENPRCRPINDNDDC</sequence>
<evidence type="ECO:0000313" key="3">
    <source>
        <dbReference type="Proteomes" id="UP000053881"/>
    </source>
</evidence>
<dbReference type="AlphaFoldDB" id="A0A0Q9XN69"/>
<protein>
    <submittedName>
        <fullName evidence="1">Uncharacterized protein</fullName>
    </submittedName>
</protein>
<comment type="caution">
    <text evidence="1">The sequence shown here is derived from an EMBL/GenBank/DDBJ whole genome shotgun (WGS) entry which is preliminary data.</text>
</comment>
<dbReference type="Proteomes" id="UP000053881">
    <property type="component" value="Unassembled WGS sequence"/>
</dbReference>
<evidence type="ECO:0000313" key="2">
    <source>
        <dbReference type="EMBL" id="OAK72487.1"/>
    </source>
</evidence>
<reference evidence="1 3" key="2">
    <citation type="submission" date="2015-06" db="EMBL/GenBank/DDBJ databases">
        <title>Genome sequencing project of Bacillus galactosidilyticus PL133.</title>
        <authorList>
            <person name="Gaiero J."/>
            <person name="Nicol R."/>
            <person name="Habash M."/>
        </authorList>
    </citation>
    <scope>NUCLEOTIDE SEQUENCE [LARGE SCALE GENOMIC DNA]</scope>
    <source>
        <strain evidence="1 3">PL133</strain>
    </source>
</reference>
<dbReference type="InterPro" id="IPR020108">
    <property type="entry name" value="Spore_coat_CotD"/>
</dbReference>
<dbReference type="OrthoDB" id="2943345at2"/>
<dbReference type="Proteomes" id="UP000077881">
    <property type="component" value="Unassembled WGS sequence"/>
</dbReference>
<dbReference type="Pfam" id="PF11122">
    <property type="entry name" value="Spore-coat_CotD"/>
    <property type="match status" value="1"/>
</dbReference>
<organism evidence="1 3">
    <name type="scientific">Lederbergia galactosidilytica</name>
    <dbReference type="NCBI Taxonomy" id="217031"/>
    <lineage>
        <taxon>Bacteria</taxon>
        <taxon>Bacillati</taxon>
        <taxon>Bacillota</taxon>
        <taxon>Bacilli</taxon>
        <taxon>Bacillales</taxon>
        <taxon>Bacillaceae</taxon>
        <taxon>Lederbergia</taxon>
    </lineage>
</organism>
<dbReference type="RefSeq" id="WP_057995741.1">
    <property type="nucleotide sequence ID" value="NZ_LDJR01000037.1"/>
</dbReference>
<keyword evidence="4" id="KW-1185">Reference proteome</keyword>